<dbReference type="AlphaFoldDB" id="A0A0F9WX62"/>
<sequence length="135" mass="15880">MCMNLPPLRVLVRILPPFFLHVRNDCGIVFLRYLNRGWFGIKCHWVPDEYDLRAILKDYVERAGPSRVQFLDCGRLVRVRVEELFVARPKHPRLCWCLYCRRLECSFLFRHLASLLLPVVVLVAGVEAAFVAIRR</sequence>
<evidence type="ECO:0000313" key="2">
    <source>
        <dbReference type="EMBL" id="KKN83603.1"/>
    </source>
</evidence>
<accession>A0A0F9WX62</accession>
<gene>
    <name evidence="2" type="ORF">LCGC14_0298430</name>
</gene>
<keyword evidence="1" id="KW-0812">Transmembrane</keyword>
<reference evidence="2" key="1">
    <citation type="journal article" date="2015" name="Nature">
        <title>Complex archaea that bridge the gap between prokaryotes and eukaryotes.</title>
        <authorList>
            <person name="Spang A."/>
            <person name="Saw J.H."/>
            <person name="Jorgensen S.L."/>
            <person name="Zaremba-Niedzwiedzka K."/>
            <person name="Martijn J."/>
            <person name="Lind A.E."/>
            <person name="van Eijk R."/>
            <person name="Schleper C."/>
            <person name="Guy L."/>
            <person name="Ettema T.J."/>
        </authorList>
    </citation>
    <scope>NUCLEOTIDE SEQUENCE</scope>
</reference>
<comment type="caution">
    <text evidence="2">The sequence shown here is derived from an EMBL/GenBank/DDBJ whole genome shotgun (WGS) entry which is preliminary data.</text>
</comment>
<dbReference type="EMBL" id="LAZR01000183">
    <property type="protein sequence ID" value="KKN83603.1"/>
    <property type="molecule type" value="Genomic_DNA"/>
</dbReference>
<organism evidence="2">
    <name type="scientific">marine sediment metagenome</name>
    <dbReference type="NCBI Taxonomy" id="412755"/>
    <lineage>
        <taxon>unclassified sequences</taxon>
        <taxon>metagenomes</taxon>
        <taxon>ecological metagenomes</taxon>
    </lineage>
</organism>
<keyword evidence="1" id="KW-1133">Transmembrane helix</keyword>
<protein>
    <submittedName>
        <fullName evidence="2">Uncharacterized protein</fullName>
    </submittedName>
</protein>
<evidence type="ECO:0000256" key="1">
    <source>
        <dbReference type="SAM" id="Phobius"/>
    </source>
</evidence>
<proteinExistence type="predicted"/>
<name>A0A0F9WX62_9ZZZZ</name>
<keyword evidence="1" id="KW-0472">Membrane</keyword>
<feature type="transmembrane region" description="Helical" evidence="1">
    <location>
        <begin position="107"/>
        <end position="133"/>
    </location>
</feature>